<dbReference type="KEGG" id="pda:103708006"/>
<dbReference type="GO" id="GO:0006950">
    <property type="term" value="P:response to stress"/>
    <property type="evidence" value="ECO:0007669"/>
    <property type="project" value="UniProtKB-ARBA"/>
</dbReference>
<dbReference type="GO" id="GO:0005634">
    <property type="term" value="C:nucleus"/>
    <property type="evidence" value="ECO:0007669"/>
    <property type="project" value="UniProtKB-SubCell"/>
</dbReference>
<gene>
    <name evidence="5" type="primary">LOC103708006</name>
</gene>
<evidence type="ECO:0000313" key="4">
    <source>
        <dbReference type="Proteomes" id="UP000228380"/>
    </source>
</evidence>
<dbReference type="OrthoDB" id="1938584at2759"/>
<comment type="subcellular location">
    <subcellularLocation>
        <location evidence="1">Nucleus</location>
    </subcellularLocation>
</comment>
<proteinExistence type="predicted"/>
<dbReference type="PANTHER" id="PTHR33172:SF38">
    <property type="entry name" value="GENOME ASSEMBLY, CHROMOSOME: A01"/>
    <property type="match status" value="1"/>
</dbReference>
<organism evidence="4 5">
    <name type="scientific">Phoenix dactylifera</name>
    <name type="common">Date palm</name>
    <dbReference type="NCBI Taxonomy" id="42345"/>
    <lineage>
        <taxon>Eukaryota</taxon>
        <taxon>Viridiplantae</taxon>
        <taxon>Streptophyta</taxon>
        <taxon>Embryophyta</taxon>
        <taxon>Tracheophyta</taxon>
        <taxon>Spermatophyta</taxon>
        <taxon>Magnoliopsida</taxon>
        <taxon>Liliopsida</taxon>
        <taxon>Arecaceae</taxon>
        <taxon>Coryphoideae</taxon>
        <taxon>Phoeniceae</taxon>
        <taxon>Phoenix</taxon>
    </lineage>
</organism>
<dbReference type="RefSeq" id="XP_026660796.1">
    <property type="nucleotide sequence ID" value="XM_026804995.2"/>
</dbReference>
<evidence type="ECO:0000256" key="1">
    <source>
        <dbReference type="ARBA" id="ARBA00004123"/>
    </source>
</evidence>
<evidence type="ECO:0000256" key="3">
    <source>
        <dbReference type="SAM" id="MobiDB-lite"/>
    </source>
</evidence>
<reference evidence="5" key="2">
    <citation type="submission" date="2025-08" db="UniProtKB">
        <authorList>
            <consortium name="RefSeq"/>
        </authorList>
    </citation>
    <scope>IDENTIFICATION</scope>
    <source>
        <tissue evidence="5">Young leaves</tissue>
    </source>
</reference>
<keyword evidence="4" id="KW-1185">Reference proteome</keyword>
<evidence type="ECO:0000313" key="5">
    <source>
        <dbReference type="RefSeq" id="XP_026660796.1"/>
    </source>
</evidence>
<reference evidence="4" key="1">
    <citation type="journal article" date="2019" name="Nat. Commun.">
        <title>Genome-wide association mapping of date palm fruit traits.</title>
        <authorList>
            <person name="Hazzouri K.M."/>
            <person name="Gros-Balthazard M."/>
            <person name="Flowers J.M."/>
            <person name="Copetti D."/>
            <person name="Lemansour A."/>
            <person name="Lebrun M."/>
            <person name="Masmoudi K."/>
            <person name="Ferrand S."/>
            <person name="Dhar M.I."/>
            <person name="Fresquez Z.A."/>
            <person name="Rosas U."/>
            <person name="Zhang J."/>
            <person name="Talag J."/>
            <person name="Lee S."/>
            <person name="Kudrna D."/>
            <person name="Powell R.F."/>
            <person name="Leitch I.J."/>
            <person name="Krueger R.R."/>
            <person name="Wing R.A."/>
            <person name="Amiri K.M.A."/>
            <person name="Purugganan M.D."/>
        </authorList>
    </citation>
    <scope>NUCLEOTIDE SEQUENCE [LARGE SCALE GENOMIC DNA]</scope>
    <source>
        <strain evidence="4">cv. Khalas</strain>
    </source>
</reference>
<dbReference type="PANTHER" id="PTHR33172">
    <property type="entry name" value="OS08G0516900 PROTEIN"/>
    <property type="match status" value="1"/>
</dbReference>
<evidence type="ECO:0000256" key="2">
    <source>
        <dbReference type="ARBA" id="ARBA00023242"/>
    </source>
</evidence>
<dbReference type="AlphaFoldDB" id="A0A8B8J562"/>
<name>A0A8B8J562_PHODC</name>
<sequence>MPPTTISPSPSASTSNSTSDKESEGIDFFDMRSLSSHLPQKRKGLSNYFSGRSRSFTCLADAKCVDDLKKEEAPEAKRRKYLDRRETMSHSSLSCRTETSSSSYCRSYVGV</sequence>
<protein>
    <submittedName>
        <fullName evidence="5">Uncharacterized protein LOC103708006</fullName>
    </submittedName>
</protein>
<feature type="region of interest" description="Disordered" evidence="3">
    <location>
        <begin position="1"/>
        <end position="26"/>
    </location>
</feature>
<dbReference type="InterPro" id="IPR051992">
    <property type="entry name" value="OxStress_Response_Reg"/>
</dbReference>
<dbReference type="GeneID" id="103708006"/>
<feature type="compositionally biased region" description="Low complexity" evidence="3">
    <location>
        <begin position="1"/>
        <end position="18"/>
    </location>
</feature>
<keyword evidence="2" id="KW-0539">Nucleus</keyword>
<accession>A0A8B8J562</accession>
<dbReference type="Proteomes" id="UP000228380">
    <property type="component" value="Chromosome 3"/>
</dbReference>